<evidence type="ECO:0000259" key="3">
    <source>
        <dbReference type="PROSITE" id="PS50141"/>
    </source>
</evidence>
<evidence type="ECO:0008006" key="6">
    <source>
        <dbReference type="Google" id="ProtNLM"/>
    </source>
</evidence>
<dbReference type="PANTHER" id="PTHR10910:SF17">
    <property type="entry name" value="DOUBLE-STRANDED RNA-SPECIFIC EDITASE B2"/>
    <property type="match status" value="1"/>
</dbReference>
<dbReference type="SMART" id="SM00552">
    <property type="entry name" value="ADEAMc"/>
    <property type="match status" value="1"/>
</dbReference>
<dbReference type="Pfam" id="PF00035">
    <property type="entry name" value="dsrm"/>
    <property type="match status" value="2"/>
</dbReference>
<feature type="domain" description="A to I editase" evidence="3">
    <location>
        <begin position="381"/>
        <end position="708"/>
    </location>
</feature>
<evidence type="ECO:0000313" key="5">
    <source>
        <dbReference type="Proteomes" id="UP001352852"/>
    </source>
</evidence>
<dbReference type="PANTHER" id="PTHR10910">
    <property type="entry name" value="EUKARYOTE SPECIFIC DSRNA BINDING PROTEIN"/>
    <property type="match status" value="1"/>
</dbReference>
<dbReference type="Pfam" id="PF02137">
    <property type="entry name" value="A_deamin"/>
    <property type="match status" value="1"/>
</dbReference>
<accession>A0ABU7DR36</accession>
<dbReference type="PROSITE" id="PS50141">
    <property type="entry name" value="A_DEAMIN_EDITASE"/>
    <property type="match status" value="1"/>
</dbReference>
<organism evidence="4 5">
    <name type="scientific">Characodon lateralis</name>
    <dbReference type="NCBI Taxonomy" id="208331"/>
    <lineage>
        <taxon>Eukaryota</taxon>
        <taxon>Metazoa</taxon>
        <taxon>Chordata</taxon>
        <taxon>Craniata</taxon>
        <taxon>Vertebrata</taxon>
        <taxon>Euteleostomi</taxon>
        <taxon>Actinopterygii</taxon>
        <taxon>Neopterygii</taxon>
        <taxon>Teleostei</taxon>
        <taxon>Neoteleostei</taxon>
        <taxon>Acanthomorphata</taxon>
        <taxon>Ovalentaria</taxon>
        <taxon>Atherinomorphae</taxon>
        <taxon>Cyprinodontiformes</taxon>
        <taxon>Goodeidae</taxon>
        <taxon>Characodon</taxon>
    </lineage>
</organism>
<gene>
    <name evidence="4" type="ORF">CHARACLAT_013128</name>
</gene>
<dbReference type="PROSITE" id="PS50137">
    <property type="entry name" value="DS_RBD"/>
    <property type="match status" value="2"/>
</dbReference>
<dbReference type="InterPro" id="IPR002466">
    <property type="entry name" value="A_deamin"/>
</dbReference>
<dbReference type="EMBL" id="JAHUTJ010033722">
    <property type="protein sequence ID" value="MED6277402.1"/>
    <property type="molecule type" value="Genomic_DNA"/>
</dbReference>
<dbReference type="InterPro" id="IPR014720">
    <property type="entry name" value="dsRBD_dom"/>
</dbReference>
<dbReference type="Proteomes" id="UP001352852">
    <property type="component" value="Unassembled WGS sequence"/>
</dbReference>
<proteinExistence type="predicted"/>
<dbReference type="SUPFAM" id="SSF54768">
    <property type="entry name" value="dsRNA-binding domain-like"/>
    <property type="match status" value="2"/>
</dbReference>
<name>A0ABU7DR36_9TELE</name>
<protein>
    <recommendedName>
        <fullName evidence="6">Adenosine deaminase RNA specific B2 (inactive)</fullName>
    </recommendedName>
</protein>
<keyword evidence="1" id="KW-0694">RNA-binding</keyword>
<sequence length="712" mass="79827">WSDVVSTLCKPLKHCDTAATPAEGDKKSSKTSLEVKENQDMKIFGGSDFSRKYQLSTFYAASPKDNQTILQRNQLFLDGKSRLRFQKLSCCKRSAWTVSQKNALVQLNELRPGLRYEIVSKTGPLHAPLFSVGVEVNGFHFEGRGPTKKQAKMRAAELALQSFIQFPNTSQAHIMMENLDFTADAFLTEFEPSLLKNCDFLECNTAKTEVFSNICKNRKSRPFTLDLISSTNSKRQFVLLKHLNPVALLNQLRPGLRYMCQVEKVRGTPVKNFIMVVRLEGKVFEGCSHTKRQAKAQAATEALQSLYNINLGPERKLITFQGSRNKCQVPQFFAESIYHLVREKYSQLTDSSSSSSASRHKVLAGIAMTRGFDLRSAQVVSLATGTKCLDSDTANEDGCTLIDCHAEVLSRRALVRFFYSQLELLLCKRPEGEDQSIFIPDKDSTHRFRLREGIHFHMYISLLPCGDARINCPYEMTPAYPIRRFCCQLRVKVNGGEGTLPVTSRRTNQNWASVSPGPPVCMTSMSCTDKIAKWSVVGLQGALLSHLVEPIYLHSLTVGMLSHTGHLGRTITRRLAHVKNLPFLYRRQQLLLGCLSSREVRPAGKASNVSVNWSYGEQGLEEVSTTTGRRKESGTPSRICRSSLFSYWLRLENKLNKPDVGPEATTVTYPASKMSAGCYQRARQQFSNALQDEGLGTWSRKPPKLGHFSVSV</sequence>
<keyword evidence="5" id="KW-1185">Reference proteome</keyword>
<feature type="non-terminal residue" evidence="4">
    <location>
        <position position="1"/>
    </location>
</feature>
<feature type="domain" description="DRBM" evidence="2">
    <location>
        <begin position="244"/>
        <end position="308"/>
    </location>
</feature>
<evidence type="ECO:0000313" key="4">
    <source>
        <dbReference type="EMBL" id="MED6277402.1"/>
    </source>
</evidence>
<dbReference type="SMART" id="SM00358">
    <property type="entry name" value="DSRM"/>
    <property type="match status" value="2"/>
</dbReference>
<evidence type="ECO:0000259" key="2">
    <source>
        <dbReference type="PROSITE" id="PS50137"/>
    </source>
</evidence>
<evidence type="ECO:0000256" key="1">
    <source>
        <dbReference type="PROSITE-ProRule" id="PRU00266"/>
    </source>
</evidence>
<feature type="domain" description="DRBM" evidence="2">
    <location>
        <begin position="99"/>
        <end position="165"/>
    </location>
</feature>
<comment type="caution">
    <text evidence="4">The sequence shown here is derived from an EMBL/GenBank/DDBJ whole genome shotgun (WGS) entry which is preliminary data.</text>
</comment>
<reference evidence="4 5" key="1">
    <citation type="submission" date="2021-06" db="EMBL/GenBank/DDBJ databases">
        <authorList>
            <person name="Palmer J.M."/>
        </authorList>
    </citation>
    <scope>NUCLEOTIDE SEQUENCE [LARGE SCALE GENOMIC DNA]</scope>
    <source>
        <strain evidence="4 5">CL_MEX2019</strain>
        <tissue evidence="4">Muscle</tissue>
    </source>
</reference>
<dbReference type="Gene3D" id="3.30.160.20">
    <property type="match status" value="2"/>
</dbReference>